<proteinExistence type="predicted"/>
<accession>A0A0F0KXK0</accession>
<dbReference type="NCBIfam" id="NF041820">
    <property type="entry name" value="daptide_MTase"/>
    <property type="match status" value="1"/>
</dbReference>
<dbReference type="Pfam" id="PF13649">
    <property type="entry name" value="Methyltransf_25"/>
    <property type="match status" value="1"/>
</dbReference>
<dbReference type="EMBL" id="JYIU01000026">
    <property type="protein sequence ID" value="KJL25637.1"/>
    <property type="molecule type" value="Genomic_DNA"/>
</dbReference>
<evidence type="ECO:0000259" key="1">
    <source>
        <dbReference type="Pfam" id="PF13649"/>
    </source>
</evidence>
<gene>
    <name evidence="2" type="primary">tam</name>
    <name evidence="2" type="ORF">RN50_00407</name>
</gene>
<dbReference type="InterPro" id="IPR029063">
    <property type="entry name" value="SAM-dependent_MTases_sf"/>
</dbReference>
<keyword evidence="3" id="KW-1185">Reference proteome</keyword>
<evidence type="ECO:0000313" key="3">
    <source>
        <dbReference type="Proteomes" id="UP000033572"/>
    </source>
</evidence>
<organism evidence="2 3">
    <name type="scientific">Microbacterium foliorum</name>
    <dbReference type="NCBI Taxonomy" id="104336"/>
    <lineage>
        <taxon>Bacteria</taxon>
        <taxon>Bacillati</taxon>
        <taxon>Actinomycetota</taxon>
        <taxon>Actinomycetes</taxon>
        <taxon>Micrococcales</taxon>
        <taxon>Microbacteriaceae</taxon>
        <taxon>Microbacterium</taxon>
    </lineage>
</organism>
<dbReference type="InterPro" id="IPR041698">
    <property type="entry name" value="Methyltransf_25"/>
</dbReference>
<protein>
    <submittedName>
        <fullName evidence="2">Trans-aconitate 2-methyltransferase</fullName>
        <ecNumber evidence="2">2.1.1.144</ecNumber>
    </submittedName>
</protein>
<dbReference type="Proteomes" id="UP000033572">
    <property type="component" value="Unassembled WGS sequence"/>
</dbReference>
<dbReference type="GO" id="GO:0032259">
    <property type="term" value="P:methylation"/>
    <property type="evidence" value="ECO:0007669"/>
    <property type="project" value="UniProtKB-KW"/>
</dbReference>
<keyword evidence="2" id="KW-0489">Methyltransferase</keyword>
<dbReference type="RefSeq" id="WP_052677595.1">
    <property type="nucleotide sequence ID" value="NZ_CP031425.1"/>
</dbReference>
<dbReference type="InterPro" id="IPR049690">
    <property type="entry name" value="Daptide_MTase"/>
</dbReference>
<dbReference type="CDD" id="cd02440">
    <property type="entry name" value="AdoMet_MTases"/>
    <property type="match status" value="1"/>
</dbReference>
<name>A0A0F0KXK0_9MICO</name>
<dbReference type="Gene3D" id="3.40.50.150">
    <property type="entry name" value="Vaccinia Virus protein VP39"/>
    <property type="match status" value="1"/>
</dbReference>
<dbReference type="KEGG" id="mfol:DXT68_16140"/>
<dbReference type="PATRIC" id="fig|104336.4.peg.426"/>
<comment type="caution">
    <text evidence="2">The sequence shown here is derived from an EMBL/GenBank/DDBJ whole genome shotgun (WGS) entry which is preliminary data.</text>
</comment>
<feature type="domain" description="Methyltransferase" evidence="1">
    <location>
        <begin position="59"/>
        <end position="152"/>
    </location>
</feature>
<evidence type="ECO:0000313" key="2">
    <source>
        <dbReference type="EMBL" id="KJL25637.1"/>
    </source>
</evidence>
<dbReference type="AlphaFoldDB" id="A0A0F0KXK0"/>
<dbReference type="SUPFAM" id="SSF53335">
    <property type="entry name" value="S-adenosyl-L-methionine-dependent methyltransferases"/>
    <property type="match status" value="1"/>
</dbReference>
<dbReference type="GeneID" id="94445924"/>
<dbReference type="GO" id="GO:0030798">
    <property type="term" value="F:trans-aconitate 2-methyltransferase activity"/>
    <property type="evidence" value="ECO:0007669"/>
    <property type="project" value="UniProtKB-EC"/>
</dbReference>
<keyword evidence="2" id="KW-0808">Transferase</keyword>
<reference evidence="2 3" key="1">
    <citation type="submission" date="2015-02" db="EMBL/GenBank/DDBJ databases">
        <title>Draft genome sequences of ten Microbacterium spp. with emphasis on heavy metal contaminated environments.</title>
        <authorList>
            <person name="Corretto E."/>
        </authorList>
    </citation>
    <scope>NUCLEOTIDE SEQUENCE [LARGE SCALE GENOMIC DNA]</scope>
    <source>
        <strain evidence="2 3">DSM 12966</strain>
    </source>
</reference>
<sequence length="269" mass="28645">MTGGITESVKSRLAVLNATPSPQDLYAGAGADFYERLVGGDRSEVREVLALARDTEGNVLDIAAGSGRLTIPLVRCGKRVTAIDLSPDMLALLQRALPANPLLECVVADMRTFALGRLYDLIVIGATSITLLDRVGRQALYARVRSHLSDGGTFALTIAGSTGGRALSNTEDQIVTVEGVDGQEDYLYSQQVIEGGAARVVNWVRESALTIDATVTILTSRLRILTEEMLSAELVEAGFTEPAVRPVRAHAGADILLLQTSSRGQVTPR</sequence>
<dbReference type="EC" id="2.1.1.144" evidence="2"/>